<dbReference type="InterPro" id="IPR000387">
    <property type="entry name" value="Tyr_Pase_dom"/>
</dbReference>
<sequence length="235" mass="26207">MRQDFVPDYAGAHGQDMVGRELIDPELIDIANVARPRSLLARLDVLFRDHAILRFSWANAHQICPGVWRANHPVCGRLRHLRKQGITSVLTLRSSKLSIPTCFTAATCHELGLKLYAVGLQARSAPTRASVLRLFNTFRQIERPFVMHCKSGADRSGFAAALYLMAFEGQPLAVARKQLSLKYLHVRSSRAGVLDHILDLYAADTADAPMGIEAWFATRYDAAAAHESFLRTRGR</sequence>
<dbReference type="KEGG" id="kro:BVG79_01812"/>
<evidence type="ECO:0000313" key="2">
    <source>
        <dbReference type="EMBL" id="ARO15156.1"/>
    </source>
</evidence>
<dbReference type="InterPro" id="IPR029021">
    <property type="entry name" value="Prot-tyrosine_phosphatase-like"/>
</dbReference>
<dbReference type="AlphaFoldDB" id="A0A1W6P0W4"/>
<proteinExistence type="predicted"/>
<dbReference type="InterPro" id="IPR016130">
    <property type="entry name" value="Tyr_Pase_AS"/>
</dbReference>
<dbReference type="EMBL" id="CP019937">
    <property type="protein sequence ID" value="ARO15156.1"/>
    <property type="molecule type" value="Genomic_DNA"/>
</dbReference>
<dbReference type="SUPFAM" id="SSF52799">
    <property type="entry name" value="(Phosphotyrosine protein) phosphatases II"/>
    <property type="match status" value="1"/>
</dbReference>
<accession>A0A1W6P0W4</accession>
<dbReference type="Gene3D" id="3.90.190.10">
    <property type="entry name" value="Protein tyrosine phosphatase superfamily"/>
    <property type="match status" value="1"/>
</dbReference>
<organism evidence="2 3">
    <name type="scientific">Ketogulonicigenium robustum</name>
    <dbReference type="NCBI Taxonomy" id="92947"/>
    <lineage>
        <taxon>Bacteria</taxon>
        <taxon>Pseudomonadati</taxon>
        <taxon>Pseudomonadota</taxon>
        <taxon>Alphaproteobacteria</taxon>
        <taxon>Rhodobacterales</taxon>
        <taxon>Roseobacteraceae</taxon>
        <taxon>Ketogulonicigenium</taxon>
    </lineage>
</organism>
<dbReference type="PROSITE" id="PS50056">
    <property type="entry name" value="TYR_PHOSPHATASE_2"/>
    <property type="match status" value="1"/>
</dbReference>
<evidence type="ECO:0000259" key="1">
    <source>
        <dbReference type="PROSITE" id="PS50056"/>
    </source>
</evidence>
<dbReference type="PROSITE" id="PS00383">
    <property type="entry name" value="TYR_PHOSPHATASE_1"/>
    <property type="match status" value="1"/>
</dbReference>
<dbReference type="Proteomes" id="UP000242447">
    <property type="component" value="Chromosome"/>
</dbReference>
<dbReference type="Pfam" id="PF22785">
    <property type="entry name" value="Tc-R-P"/>
    <property type="match status" value="1"/>
</dbReference>
<protein>
    <submittedName>
        <fullName evidence="2">Protein tyrosine/serine phosphatase</fullName>
    </submittedName>
</protein>
<name>A0A1W6P0W4_9RHOB</name>
<reference evidence="2 3" key="1">
    <citation type="submission" date="2017-02" db="EMBL/GenBank/DDBJ databases">
        <title>Ketogulonicigenium robustum SPU B003 Genome sequencing and assembly.</title>
        <authorList>
            <person name="Li Y."/>
            <person name="Liu L."/>
            <person name="Wang C."/>
            <person name="Zhang M."/>
            <person name="Zhang T."/>
            <person name="Zhang Y."/>
        </authorList>
    </citation>
    <scope>NUCLEOTIDE SEQUENCE [LARGE SCALE GENOMIC DNA]</scope>
    <source>
        <strain evidence="2 3">SPU_B003</strain>
    </source>
</reference>
<keyword evidence="3" id="KW-1185">Reference proteome</keyword>
<dbReference type="STRING" id="92947.BVG79_01812"/>
<feature type="domain" description="Tyrosine specific protein phosphatases" evidence="1">
    <location>
        <begin position="129"/>
        <end position="201"/>
    </location>
</feature>
<dbReference type="RefSeq" id="WP_236951344.1">
    <property type="nucleotide sequence ID" value="NZ_CP019937.1"/>
</dbReference>
<evidence type="ECO:0000313" key="3">
    <source>
        <dbReference type="Proteomes" id="UP000242447"/>
    </source>
</evidence>
<gene>
    <name evidence="2" type="ORF">BVG79_01812</name>
</gene>